<keyword evidence="2" id="KW-1133">Transmembrane helix</keyword>
<reference evidence="3 4" key="1">
    <citation type="submission" date="2024-02" db="EMBL/GenBank/DDBJ databases">
        <title>Rhodopirellula caenicola NBRC 110016.</title>
        <authorList>
            <person name="Ichikawa N."/>
            <person name="Katano-Makiyama Y."/>
            <person name="Hidaka K."/>
        </authorList>
    </citation>
    <scope>NUCLEOTIDE SEQUENCE [LARGE SCALE GENOMIC DNA]</scope>
    <source>
        <strain evidence="3 4">NBRC 110016</strain>
    </source>
</reference>
<feature type="compositionally biased region" description="Low complexity" evidence="1">
    <location>
        <begin position="74"/>
        <end position="93"/>
    </location>
</feature>
<evidence type="ECO:0000256" key="2">
    <source>
        <dbReference type="SAM" id="Phobius"/>
    </source>
</evidence>
<sequence length="114" mass="12121">MMQKIRWILLLLGIVIALVIAFQNNRNEEVNVLFFHGEVSLLLLILTAVGVGFVFGAMLTYGMLRPKKGKKTNAKSAAKGGAAAPAAPTSKNAPPAPKPERADALAPDRADAKK</sequence>
<dbReference type="Proteomes" id="UP001416858">
    <property type="component" value="Unassembled WGS sequence"/>
</dbReference>
<evidence type="ECO:0008006" key="5">
    <source>
        <dbReference type="Google" id="ProtNLM"/>
    </source>
</evidence>
<dbReference type="PANTHER" id="PTHR41335">
    <property type="entry name" value="MEMBRANE PROTEIN-RELATED"/>
    <property type="match status" value="1"/>
</dbReference>
<evidence type="ECO:0000256" key="1">
    <source>
        <dbReference type="SAM" id="MobiDB-lite"/>
    </source>
</evidence>
<keyword evidence="4" id="KW-1185">Reference proteome</keyword>
<dbReference type="PANTHER" id="PTHR41335:SF1">
    <property type="entry name" value="MEMBRANE PROTEIN"/>
    <property type="match status" value="1"/>
</dbReference>
<comment type="caution">
    <text evidence="3">The sequence shown here is derived from an EMBL/GenBank/DDBJ whole genome shotgun (WGS) entry which is preliminary data.</text>
</comment>
<organism evidence="3 4">
    <name type="scientific">Novipirellula caenicola</name>
    <dbReference type="NCBI Taxonomy" id="1536901"/>
    <lineage>
        <taxon>Bacteria</taxon>
        <taxon>Pseudomonadati</taxon>
        <taxon>Planctomycetota</taxon>
        <taxon>Planctomycetia</taxon>
        <taxon>Pirellulales</taxon>
        <taxon>Pirellulaceae</taxon>
        <taxon>Novipirellula</taxon>
    </lineage>
</organism>
<evidence type="ECO:0000313" key="3">
    <source>
        <dbReference type="EMBL" id="GAA5506735.1"/>
    </source>
</evidence>
<dbReference type="RefSeq" id="WP_345683659.1">
    <property type="nucleotide sequence ID" value="NZ_BAABRO010000004.1"/>
</dbReference>
<evidence type="ECO:0000313" key="4">
    <source>
        <dbReference type="Proteomes" id="UP001416858"/>
    </source>
</evidence>
<proteinExistence type="predicted"/>
<protein>
    <recommendedName>
        <fullName evidence="5">Lipopolysaccharide assembly protein A domain-containing protein</fullName>
    </recommendedName>
</protein>
<dbReference type="EMBL" id="BAABRO010000004">
    <property type="protein sequence ID" value="GAA5506735.1"/>
    <property type="molecule type" value="Genomic_DNA"/>
</dbReference>
<feature type="region of interest" description="Disordered" evidence="1">
    <location>
        <begin position="70"/>
        <end position="114"/>
    </location>
</feature>
<accession>A0ABP9VQZ8</accession>
<name>A0ABP9VQZ8_9BACT</name>
<keyword evidence="2" id="KW-0812">Transmembrane</keyword>
<gene>
    <name evidence="3" type="ORF">Rcae01_02188</name>
</gene>
<feature type="transmembrane region" description="Helical" evidence="2">
    <location>
        <begin position="39"/>
        <end position="61"/>
    </location>
</feature>
<feature type="compositionally biased region" description="Basic and acidic residues" evidence="1">
    <location>
        <begin position="98"/>
        <end position="114"/>
    </location>
</feature>
<keyword evidence="2" id="KW-0472">Membrane</keyword>